<dbReference type="AlphaFoldDB" id="A0A222E811"/>
<gene>
    <name evidence="1" type="ORF">ANTHELSMS3_03727</name>
</gene>
<accession>A0A222E811</accession>
<dbReference type="Proteomes" id="UP000203589">
    <property type="component" value="Chromosome"/>
</dbReference>
<evidence type="ECO:0000313" key="2">
    <source>
        <dbReference type="Proteomes" id="UP000203589"/>
    </source>
</evidence>
<dbReference type="EMBL" id="CP022540">
    <property type="protein sequence ID" value="ASP22349.1"/>
    <property type="molecule type" value="Genomic_DNA"/>
</dbReference>
<name>A0A222E811_9RHOB</name>
<organism evidence="1 2">
    <name type="scientific">Antarctobacter heliothermus</name>
    <dbReference type="NCBI Taxonomy" id="74033"/>
    <lineage>
        <taxon>Bacteria</taxon>
        <taxon>Pseudomonadati</taxon>
        <taxon>Pseudomonadota</taxon>
        <taxon>Alphaproteobacteria</taxon>
        <taxon>Rhodobacterales</taxon>
        <taxon>Roseobacteraceae</taxon>
        <taxon>Antarctobacter</taxon>
    </lineage>
</organism>
<dbReference type="KEGG" id="aht:ANTHELSMS3_03727"/>
<sequence length="30" mass="3268">MVLSNTQVSFASITLEQTNGGQFDSEATYQ</sequence>
<keyword evidence="2" id="KW-1185">Reference proteome</keyword>
<protein>
    <submittedName>
        <fullName evidence="1">Uncharacterized protein</fullName>
    </submittedName>
</protein>
<proteinExistence type="predicted"/>
<evidence type="ECO:0000313" key="1">
    <source>
        <dbReference type="EMBL" id="ASP22349.1"/>
    </source>
</evidence>
<reference evidence="1 2" key="1">
    <citation type="submission" date="2017-07" db="EMBL/GenBank/DDBJ databases">
        <title>Genome Sequence of Antarctobacter heliothermus Strain SMS3 Isolated from a culture of the Diatom Skeletonema marinoi.</title>
        <authorList>
            <person name="Topel M."/>
            <person name="Pinder M.I.M."/>
            <person name="Johansson O.N."/>
            <person name="Kourtchenko O."/>
            <person name="Godhe A."/>
            <person name="Clarke A.K."/>
        </authorList>
    </citation>
    <scope>NUCLEOTIDE SEQUENCE [LARGE SCALE GENOMIC DNA]</scope>
    <source>
        <strain evidence="1 2">SMS3</strain>
    </source>
</reference>